<dbReference type="InterPro" id="IPR050126">
    <property type="entry name" value="Ap4A_hydrolase"/>
</dbReference>
<feature type="domain" description="Calcineurin-like phosphoesterase" evidence="2">
    <location>
        <begin position="5"/>
        <end position="187"/>
    </location>
</feature>
<proteinExistence type="inferred from homology"/>
<dbReference type="InterPro" id="IPR029052">
    <property type="entry name" value="Metallo-depent_PP-like"/>
</dbReference>
<gene>
    <name evidence="3" type="ORF">RM190_22870</name>
</gene>
<dbReference type="PIRSF" id="PIRSF000883">
    <property type="entry name" value="Pesterase_MJ0912"/>
    <property type="match status" value="1"/>
</dbReference>
<sequence length="246" mass="26568">MQGTLAVISDIHGNVDALRAVLEDIQTQGIHRIVNLGDHLSGPLAAAETADVLMDGDCICIRGNHDRQLVELEPGEMGISDRAAHAQLRPAHLEWLRGLPPVLTLQDGIFLCHGTPRSDTTYWLETVLPVGHAVLQNEASIAAELQGSASLFLCGHTHIPRRVDIGTCSILNPGSVGCPAYDDQTPFAHVMETGTCTASYATVRRTAAGWATSHHQVPYDPARMIRMAEAGGRPDWVQALLRGRVR</sequence>
<evidence type="ECO:0000256" key="1">
    <source>
        <dbReference type="ARBA" id="ARBA00008950"/>
    </source>
</evidence>
<evidence type="ECO:0000313" key="3">
    <source>
        <dbReference type="EMBL" id="MDT1064717.1"/>
    </source>
</evidence>
<comment type="caution">
    <text evidence="3">The sequence shown here is derived from an EMBL/GenBank/DDBJ whole genome shotgun (WGS) entry which is preliminary data.</text>
</comment>
<protein>
    <submittedName>
        <fullName evidence="3">Metallophosphoesterase family protein</fullName>
    </submittedName>
</protein>
<dbReference type="Pfam" id="PF12850">
    <property type="entry name" value="Metallophos_2"/>
    <property type="match status" value="1"/>
</dbReference>
<evidence type="ECO:0000313" key="4">
    <source>
        <dbReference type="Proteomes" id="UP001251085"/>
    </source>
</evidence>
<accession>A0ABU3ELT1</accession>
<dbReference type="EMBL" id="JAVRQI010000031">
    <property type="protein sequence ID" value="MDT1064717.1"/>
    <property type="molecule type" value="Genomic_DNA"/>
</dbReference>
<dbReference type="PANTHER" id="PTHR42850:SF2">
    <property type="entry name" value="BLL5683 PROTEIN"/>
    <property type="match status" value="1"/>
</dbReference>
<dbReference type="Gene3D" id="3.60.21.10">
    <property type="match status" value="1"/>
</dbReference>
<reference evidence="4" key="1">
    <citation type="submission" date="2023-07" db="EMBL/GenBank/DDBJ databases">
        <title>Characterization of two Paracoccaceae strains isolated from Phycosphere and proposal of Xinfangfangia lacusdiani sp. nov.</title>
        <authorList>
            <person name="Deng Y."/>
            <person name="Zhang Y.Q."/>
        </authorList>
    </citation>
    <scope>NUCLEOTIDE SEQUENCE [LARGE SCALE GENOMIC DNA]</scope>
    <source>
        <strain evidence="4">CPCC 101403</strain>
    </source>
</reference>
<dbReference type="SUPFAM" id="SSF56300">
    <property type="entry name" value="Metallo-dependent phosphatases"/>
    <property type="match status" value="1"/>
</dbReference>
<dbReference type="InterPro" id="IPR011152">
    <property type="entry name" value="Pesterase_MJ0912"/>
</dbReference>
<comment type="similarity">
    <text evidence="1">Belongs to the metallophosphoesterase superfamily. YfcE family.</text>
</comment>
<organism evidence="3 4">
    <name type="scientific">Paracoccus broussonetiae</name>
    <dbReference type="NCBI Taxonomy" id="3075834"/>
    <lineage>
        <taxon>Bacteria</taxon>
        <taxon>Pseudomonadati</taxon>
        <taxon>Pseudomonadota</taxon>
        <taxon>Alphaproteobacteria</taxon>
        <taxon>Rhodobacterales</taxon>
        <taxon>Paracoccaceae</taxon>
        <taxon>Paracoccus</taxon>
    </lineage>
</organism>
<dbReference type="Proteomes" id="UP001251085">
    <property type="component" value="Unassembled WGS sequence"/>
</dbReference>
<dbReference type="RefSeq" id="WP_311761797.1">
    <property type="nucleotide sequence ID" value="NZ_JAVRQI010000031.1"/>
</dbReference>
<name>A0ABU3ELT1_9RHOB</name>
<keyword evidence="4" id="KW-1185">Reference proteome</keyword>
<dbReference type="InterPro" id="IPR024654">
    <property type="entry name" value="Calcineurin-like_PHP_lpxH"/>
</dbReference>
<dbReference type="PANTHER" id="PTHR42850">
    <property type="entry name" value="METALLOPHOSPHOESTERASE"/>
    <property type="match status" value="1"/>
</dbReference>
<evidence type="ECO:0000259" key="2">
    <source>
        <dbReference type="Pfam" id="PF12850"/>
    </source>
</evidence>